<evidence type="ECO:0000256" key="8">
    <source>
        <dbReference type="SAM" id="Phobius"/>
    </source>
</evidence>
<feature type="transmembrane region" description="Helical" evidence="8">
    <location>
        <begin position="521"/>
        <end position="541"/>
    </location>
</feature>
<dbReference type="Proteomes" id="UP001516400">
    <property type="component" value="Unassembled WGS sequence"/>
</dbReference>
<keyword evidence="11" id="KW-1185">Reference proteome</keyword>
<keyword evidence="9" id="KW-0732">Signal</keyword>
<evidence type="ECO:0000313" key="11">
    <source>
        <dbReference type="Proteomes" id="UP001516400"/>
    </source>
</evidence>
<feature type="transmembrane region" description="Helical" evidence="8">
    <location>
        <begin position="282"/>
        <end position="302"/>
    </location>
</feature>
<sequence length="554" mass="65013">MNISLNSSSLFLVVSQCISLIVNSPNEKGAYISLSSDKYFHDFASIRVDYRNAKVSDWYPKKPDFYIIEADEFVELEDRFRKLSNLSNLSFNPRAKFLFIGQNITLDFLKFISGLYIRDVLFLNPETSELWSPFYYEKENSGSTNINNKIFNMVGICRNISLKALNLYPRKSEENLGISKISAVYIPVKLYACHNCASKGIMLEIFEMIADYLEIRITYYIKGNMPRTMIFENHDVFIRAYTMENFHISEFTMSCFTDEWSWFVPSPELIPRWKYLNNIFELRVWLISFFLILILSVVWAYSRFIFEGEFVFLETTIAVFKLFVEQNHDIRKNYVDRAILSVCIIFFAYFMNIFLKCRFTYLLNGVSYQNDLNSFDDIKNNKIHAGFHPSLIKFINTTREMRDYIEEFGVDCSNVLICLNRTAFQRDIVSLQRARIGRNLIKTYSDLNGTILLKEIKPPFIVMQHVIDFQRGHPLLPIFNKYLFNLVDMGIVKKIVSNYDPKIDTLQESYVEQRALKTEHLVIPLVIWVAGILCGTIIFIIEKTSEYKLKKKEN</sequence>
<keyword evidence="2" id="KW-1003">Cell membrane</keyword>
<evidence type="ECO:0008006" key="12">
    <source>
        <dbReference type="Google" id="ProtNLM"/>
    </source>
</evidence>
<evidence type="ECO:0000256" key="7">
    <source>
        <dbReference type="ARBA" id="ARBA00023180"/>
    </source>
</evidence>
<feature type="signal peptide" evidence="9">
    <location>
        <begin position="1"/>
        <end position="19"/>
    </location>
</feature>
<reference evidence="10 11" key="1">
    <citation type="journal article" date="2021" name="BMC Biol.">
        <title>Horizontally acquired antibacterial genes associated with adaptive radiation of ladybird beetles.</title>
        <authorList>
            <person name="Li H.S."/>
            <person name="Tang X.F."/>
            <person name="Huang Y.H."/>
            <person name="Xu Z.Y."/>
            <person name="Chen M.L."/>
            <person name="Du X.Y."/>
            <person name="Qiu B.Y."/>
            <person name="Chen P.T."/>
            <person name="Zhang W."/>
            <person name="Slipinski A."/>
            <person name="Escalona H.E."/>
            <person name="Waterhouse R.M."/>
            <person name="Zwick A."/>
            <person name="Pang H."/>
        </authorList>
    </citation>
    <scope>NUCLEOTIDE SEQUENCE [LARGE SCALE GENOMIC DNA]</scope>
    <source>
        <strain evidence="10">SYSU2018</strain>
    </source>
</reference>
<feature type="transmembrane region" description="Helical" evidence="8">
    <location>
        <begin position="338"/>
        <end position="355"/>
    </location>
</feature>
<evidence type="ECO:0000256" key="9">
    <source>
        <dbReference type="SAM" id="SignalP"/>
    </source>
</evidence>
<evidence type="ECO:0000256" key="5">
    <source>
        <dbReference type="ARBA" id="ARBA00023136"/>
    </source>
</evidence>
<dbReference type="SUPFAM" id="SSF53850">
    <property type="entry name" value="Periplasmic binding protein-like II"/>
    <property type="match status" value="1"/>
</dbReference>
<evidence type="ECO:0000256" key="2">
    <source>
        <dbReference type="ARBA" id="ARBA00022475"/>
    </source>
</evidence>
<gene>
    <name evidence="10" type="ORF">HHI36_014351</name>
</gene>
<comment type="subcellular location">
    <subcellularLocation>
        <location evidence="1">Cell membrane</location>
        <topology evidence="1">Multi-pass membrane protein</topology>
    </subcellularLocation>
</comment>
<dbReference type="InterPro" id="IPR052192">
    <property type="entry name" value="Insect_Ionotropic_Sensory_Rcpt"/>
</dbReference>
<keyword evidence="3 8" id="KW-0812">Transmembrane</keyword>
<keyword evidence="7" id="KW-0325">Glycoprotein</keyword>
<dbReference type="EMBL" id="JABFTP020000062">
    <property type="protein sequence ID" value="KAL3272891.1"/>
    <property type="molecule type" value="Genomic_DNA"/>
</dbReference>
<accession>A0ABD2N3H3</accession>
<keyword evidence="4 8" id="KW-1133">Transmembrane helix</keyword>
<name>A0ABD2N3H3_9CUCU</name>
<evidence type="ECO:0000256" key="4">
    <source>
        <dbReference type="ARBA" id="ARBA00022989"/>
    </source>
</evidence>
<dbReference type="GO" id="GO:0005886">
    <property type="term" value="C:plasma membrane"/>
    <property type="evidence" value="ECO:0007669"/>
    <property type="project" value="UniProtKB-SubCell"/>
</dbReference>
<evidence type="ECO:0000313" key="10">
    <source>
        <dbReference type="EMBL" id="KAL3272891.1"/>
    </source>
</evidence>
<evidence type="ECO:0000256" key="6">
    <source>
        <dbReference type="ARBA" id="ARBA00023170"/>
    </source>
</evidence>
<keyword evidence="5 8" id="KW-0472">Membrane</keyword>
<protein>
    <recommendedName>
        <fullName evidence="12">Ionotropic receptor</fullName>
    </recommendedName>
</protein>
<feature type="chain" id="PRO_5044770595" description="Ionotropic receptor" evidence="9">
    <location>
        <begin position="20"/>
        <end position="554"/>
    </location>
</feature>
<dbReference type="PANTHER" id="PTHR42643">
    <property type="entry name" value="IONOTROPIC RECEPTOR 20A-RELATED"/>
    <property type="match status" value="1"/>
</dbReference>
<proteinExistence type="predicted"/>
<keyword evidence="6" id="KW-0675">Receptor</keyword>
<dbReference type="AlphaFoldDB" id="A0ABD2N3H3"/>
<comment type="caution">
    <text evidence="10">The sequence shown here is derived from an EMBL/GenBank/DDBJ whole genome shotgun (WGS) entry which is preliminary data.</text>
</comment>
<dbReference type="PANTHER" id="PTHR42643:SF30">
    <property type="entry name" value="IONOTROPIC RECEPTOR 40A-RELATED"/>
    <property type="match status" value="1"/>
</dbReference>
<evidence type="ECO:0000256" key="3">
    <source>
        <dbReference type="ARBA" id="ARBA00022692"/>
    </source>
</evidence>
<organism evidence="10 11">
    <name type="scientific">Cryptolaemus montrouzieri</name>
    <dbReference type="NCBI Taxonomy" id="559131"/>
    <lineage>
        <taxon>Eukaryota</taxon>
        <taxon>Metazoa</taxon>
        <taxon>Ecdysozoa</taxon>
        <taxon>Arthropoda</taxon>
        <taxon>Hexapoda</taxon>
        <taxon>Insecta</taxon>
        <taxon>Pterygota</taxon>
        <taxon>Neoptera</taxon>
        <taxon>Endopterygota</taxon>
        <taxon>Coleoptera</taxon>
        <taxon>Polyphaga</taxon>
        <taxon>Cucujiformia</taxon>
        <taxon>Coccinelloidea</taxon>
        <taxon>Coccinellidae</taxon>
        <taxon>Scymninae</taxon>
        <taxon>Scymnini</taxon>
        <taxon>Cryptolaemus</taxon>
    </lineage>
</organism>
<evidence type="ECO:0000256" key="1">
    <source>
        <dbReference type="ARBA" id="ARBA00004651"/>
    </source>
</evidence>